<keyword evidence="11" id="KW-1185">Reference proteome</keyword>
<dbReference type="AlphaFoldDB" id="A0A1Q2M391"/>
<keyword evidence="4" id="KW-0862">Zinc</keyword>
<dbReference type="InterPro" id="IPR040177">
    <property type="entry name" value="SLC30A9"/>
</dbReference>
<keyword evidence="5 8" id="KW-1133">Transmembrane helix</keyword>
<organism evidence="10 11">
    <name type="scientific">Microbulbifer agarilyticus</name>
    <dbReference type="NCBI Taxonomy" id="260552"/>
    <lineage>
        <taxon>Bacteria</taxon>
        <taxon>Pseudomonadati</taxon>
        <taxon>Pseudomonadota</taxon>
        <taxon>Gammaproteobacteria</taxon>
        <taxon>Cellvibrionales</taxon>
        <taxon>Microbulbiferaceae</taxon>
        <taxon>Microbulbifer</taxon>
    </lineage>
</organism>
<evidence type="ECO:0000256" key="2">
    <source>
        <dbReference type="ARBA" id="ARBA00022448"/>
    </source>
</evidence>
<dbReference type="InterPro" id="IPR058533">
    <property type="entry name" value="Cation_efflux_TM"/>
</dbReference>
<gene>
    <name evidence="10" type="ORF">Mag101_05305</name>
</gene>
<name>A0A1Q2M391_9GAMM</name>
<feature type="transmembrane region" description="Helical" evidence="8">
    <location>
        <begin position="9"/>
        <end position="33"/>
    </location>
</feature>
<evidence type="ECO:0000256" key="5">
    <source>
        <dbReference type="ARBA" id="ARBA00022989"/>
    </source>
</evidence>
<dbReference type="OrthoDB" id="9806522at2"/>
<dbReference type="Pfam" id="PF01545">
    <property type="entry name" value="Cation_efflux"/>
    <property type="match status" value="1"/>
</dbReference>
<dbReference type="RefSeq" id="WP_077401816.1">
    <property type="nucleotide sequence ID" value="NZ_CP019650.1"/>
</dbReference>
<dbReference type="PANTHER" id="PTHR13414:SF9">
    <property type="entry name" value="PROTON-COUPLED ZINC ANTIPORTER SLC30A9, MITOCHONDRIAL"/>
    <property type="match status" value="1"/>
</dbReference>
<dbReference type="InterPro" id="IPR002524">
    <property type="entry name" value="Cation_efflux"/>
</dbReference>
<keyword evidence="6 8" id="KW-0472">Membrane</keyword>
<feature type="coiled-coil region" evidence="7">
    <location>
        <begin position="318"/>
        <end position="345"/>
    </location>
</feature>
<dbReference type="NCBIfam" id="TIGR01297">
    <property type="entry name" value="CDF"/>
    <property type="match status" value="1"/>
</dbReference>
<feature type="transmembrane region" description="Helical" evidence="8">
    <location>
        <begin position="207"/>
        <end position="227"/>
    </location>
</feature>
<evidence type="ECO:0000256" key="6">
    <source>
        <dbReference type="ARBA" id="ARBA00023136"/>
    </source>
</evidence>
<reference evidence="10" key="1">
    <citation type="submission" date="2017-02" db="EMBL/GenBank/DDBJ databases">
        <title>Genome of Microbulbifer agarilyticus GP101.</title>
        <authorList>
            <person name="Jung J."/>
            <person name="Bae S.S."/>
            <person name="Baek K."/>
        </authorList>
    </citation>
    <scope>NUCLEOTIDE SEQUENCE [LARGE SCALE GENOMIC DNA]</scope>
    <source>
        <strain evidence="10">GP101</strain>
    </source>
</reference>
<protein>
    <recommendedName>
        <fullName evidence="9">Cation efflux protein transmembrane domain-containing protein</fullName>
    </recommendedName>
</protein>
<keyword evidence="4" id="KW-0864">Zinc transport</keyword>
<keyword evidence="2" id="KW-0813">Transport</keyword>
<evidence type="ECO:0000313" key="11">
    <source>
        <dbReference type="Proteomes" id="UP000188219"/>
    </source>
</evidence>
<dbReference type="SUPFAM" id="SSF161111">
    <property type="entry name" value="Cation efflux protein transmembrane domain-like"/>
    <property type="match status" value="1"/>
</dbReference>
<keyword evidence="7" id="KW-0175">Coiled coil</keyword>
<dbReference type="Proteomes" id="UP000188219">
    <property type="component" value="Chromosome"/>
</dbReference>
<accession>A0A1Q2M391</accession>
<evidence type="ECO:0000313" key="10">
    <source>
        <dbReference type="EMBL" id="AQQ67126.1"/>
    </source>
</evidence>
<feature type="transmembrane region" description="Helical" evidence="8">
    <location>
        <begin position="173"/>
        <end position="195"/>
    </location>
</feature>
<keyword evidence="4" id="KW-0406">Ion transport</keyword>
<proteinExistence type="predicted"/>
<evidence type="ECO:0000256" key="4">
    <source>
        <dbReference type="ARBA" id="ARBA00022906"/>
    </source>
</evidence>
<feature type="domain" description="Cation efflux protein transmembrane" evidence="9">
    <location>
        <begin position="9"/>
        <end position="230"/>
    </location>
</feature>
<evidence type="ECO:0000259" key="9">
    <source>
        <dbReference type="Pfam" id="PF01545"/>
    </source>
</evidence>
<dbReference type="KEGG" id="maga:Mag101_05305"/>
<keyword evidence="3 8" id="KW-0812">Transmembrane</keyword>
<feature type="transmembrane region" description="Helical" evidence="8">
    <location>
        <begin position="39"/>
        <end position="56"/>
    </location>
</feature>
<evidence type="ECO:0000256" key="1">
    <source>
        <dbReference type="ARBA" id="ARBA00004141"/>
    </source>
</evidence>
<dbReference type="EMBL" id="CP019650">
    <property type="protein sequence ID" value="AQQ67126.1"/>
    <property type="molecule type" value="Genomic_DNA"/>
</dbReference>
<dbReference type="Gene3D" id="1.20.1510.10">
    <property type="entry name" value="Cation efflux protein transmembrane domain"/>
    <property type="match status" value="1"/>
</dbReference>
<dbReference type="GO" id="GO:0016020">
    <property type="term" value="C:membrane"/>
    <property type="evidence" value="ECO:0007669"/>
    <property type="project" value="UniProtKB-SubCell"/>
</dbReference>
<dbReference type="STRING" id="260552.Mag101_05305"/>
<dbReference type="GO" id="GO:0006882">
    <property type="term" value="P:intracellular zinc ion homeostasis"/>
    <property type="evidence" value="ECO:0007669"/>
    <property type="project" value="TreeGrafter"/>
</dbReference>
<dbReference type="PANTHER" id="PTHR13414">
    <property type="entry name" value="HUEL-CATION TRANSPORTER"/>
    <property type="match status" value="1"/>
</dbReference>
<sequence>MAQGSKKAVLYAICVNAIITVLKGVAALATHSAAMMNEAVHSLMDTLNQIFLLLGLKRGGRPADRHYAFGHGQKKYLWNLWSAIGLFSIGCGLGLAHAWHAFHNLGHIERPETIQVLGMAVHPIVISALVLTIAFVLEGYVLYVAAKEFFSRMRAAGLRNPFRYLVSADDPTLIAVLLEDSIAVTGVILAATGIGMTQVTGDPRWDIGFSVLIALMLGVTAIFLGMVNMRFLTSIRDHKAEKCFSEIVRQHPEIERHHDLRSVIVDDRHTVVVAEIEIREEVLMRDMRARIEEHQAELLERVPDHRRTDTVMDYAEQRATVQATLEATEMLIDTLEEELKQRCSQVSHLTVEIDGIAAPSKLDDPDTLDAGAV</sequence>
<dbReference type="InterPro" id="IPR027469">
    <property type="entry name" value="Cation_efflux_TMD_sf"/>
</dbReference>
<evidence type="ECO:0000256" key="8">
    <source>
        <dbReference type="SAM" id="Phobius"/>
    </source>
</evidence>
<dbReference type="eggNOG" id="COG0053">
    <property type="taxonomic scope" value="Bacteria"/>
</dbReference>
<dbReference type="GO" id="GO:0008324">
    <property type="term" value="F:monoatomic cation transmembrane transporter activity"/>
    <property type="evidence" value="ECO:0007669"/>
    <property type="project" value="InterPro"/>
</dbReference>
<comment type="subcellular location">
    <subcellularLocation>
        <location evidence="1">Membrane</location>
        <topology evidence="1">Multi-pass membrane protein</topology>
    </subcellularLocation>
</comment>
<feature type="transmembrane region" description="Helical" evidence="8">
    <location>
        <begin position="76"/>
        <end position="100"/>
    </location>
</feature>
<evidence type="ECO:0000256" key="3">
    <source>
        <dbReference type="ARBA" id="ARBA00022692"/>
    </source>
</evidence>
<dbReference type="GO" id="GO:0006829">
    <property type="term" value="P:zinc ion transport"/>
    <property type="evidence" value="ECO:0007669"/>
    <property type="project" value="UniProtKB-KW"/>
</dbReference>
<feature type="transmembrane region" description="Helical" evidence="8">
    <location>
        <begin position="120"/>
        <end position="145"/>
    </location>
</feature>
<evidence type="ECO:0000256" key="7">
    <source>
        <dbReference type="SAM" id="Coils"/>
    </source>
</evidence>